<proteinExistence type="predicted"/>
<dbReference type="STRING" id="327505.A0A2H3GJQ1"/>
<evidence type="ECO:0000256" key="1">
    <source>
        <dbReference type="SAM" id="MobiDB-lite"/>
    </source>
</evidence>
<sequence>MSHNQSSSNETDFDMIPVATVAAQLALDVRGPVARDMINCIVRTPRMRSTSQRPSNVNQECTRLWNDSQTKKNYDDFDPAVTTEASEGLKTVWRVCLHVFWATPNEILGTRNELRYRPTPPAGVKASHAVFTPKFSRLFAELVVHPCWEGQSYLFTMAIQYTVMVRVDGRTSFPNADSAIFLRCPALEALSPREAQMEAPPSEFSDFLFYLGQIARMSPSSDYSQTYLGHPAFPVTTKDLQILTTAVTHFHWDNVDWTETPGEVFKAFERKGGLSDDQYPRNSRQLKLFLRRNLVRNYQNIAIWRDMVGVTNSPDETPSDNEVLAGDESEFESGFESD</sequence>
<name>A0A2H3GJQ1_FUSOX</name>
<gene>
    <name evidence="2" type="ORF">AU210_010088</name>
</gene>
<evidence type="ECO:0000313" key="3">
    <source>
        <dbReference type="Proteomes" id="UP000219602"/>
    </source>
</evidence>
<protein>
    <submittedName>
        <fullName evidence="2">Uncharacterized protein</fullName>
    </submittedName>
</protein>
<reference evidence="2 3" key="2">
    <citation type="journal article" date="2017" name="Sci. Rep.">
        <title>A mobile pathogenicity chromosome in Fusarium oxysporum for infection of multiple cucurbit species.</title>
        <authorList>
            <person name="van Dam P."/>
            <person name="Fokkens L."/>
            <person name="Ayukawa Y."/>
            <person name="van der Gragt M."/>
            <person name="Ter Horst A."/>
            <person name="Brankovics B."/>
            <person name="Houterman P.M."/>
            <person name="Arie T."/>
            <person name="Rep M."/>
        </authorList>
    </citation>
    <scope>NUCLEOTIDE SEQUENCE [LARGE SCALE GENOMIC DNA]</scope>
    <source>
        <strain evidence="2 3">Forc016</strain>
    </source>
</reference>
<feature type="compositionally biased region" description="Acidic residues" evidence="1">
    <location>
        <begin position="325"/>
        <end position="338"/>
    </location>
</feature>
<organism evidence="2 3">
    <name type="scientific">Fusarium oxysporum f. sp. radicis-cucumerinum</name>
    <dbReference type="NCBI Taxonomy" id="327505"/>
    <lineage>
        <taxon>Eukaryota</taxon>
        <taxon>Fungi</taxon>
        <taxon>Dikarya</taxon>
        <taxon>Ascomycota</taxon>
        <taxon>Pezizomycotina</taxon>
        <taxon>Sordariomycetes</taxon>
        <taxon>Hypocreomycetidae</taxon>
        <taxon>Hypocreales</taxon>
        <taxon>Nectriaceae</taxon>
        <taxon>Fusarium</taxon>
        <taxon>Fusarium oxysporum species complex</taxon>
    </lineage>
</organism>
<dbReference type="EMBL" id="MABQ02000007">
    <property type="protein sequence ID" value="PCD30406.1"/>
    <property type="molecule type" value="Genomic_DNA"/>
</dbReference>
<dbReference type="AlphaFoldDB" id="A0A2H3GJQ1"/>
<evidence type="ECO:0000313" key="2">
    <source>
        <dbReference type="EMBL" id="PCD30406.1"/>
    </source>
</evidence>
<reference evidence="2 3" key="1">
    <citation type="journal article" date="2016" name="Environ. Microbiol.">
        <title>Effector profiles distinguish formae speciales of Fusarium oxysporum.</title>
        <authorList>
            <person name="van Dam P."/>
            <person name="Fokkens L."/>
            <person name="Schmidt S.M."/>
            <person name="Linmans J.H."/>
            <person name="Kistler H.C."/>
            <person name="Ma L.J."/>
            <person name="Rep M."/>
        </authorList>
    </citation>
    <scope>NUCLEOTIDE SEQUENCE [LARGE SCALE GENOMIC DNA]</scope>
    <source>
        <strain evidence="2 3">Forc016</strain>
    </source>
</reference>
<feature type="region of interest" description="Disordered" evidence="1">
    <location>
        <begin position="312"/>
        <end position="338"/>
    </location>
</feature>
<accession>A0A2H3GJQ1</accession>
<dbReference type="Proteomes" id="UP000219602">
    <property type="component" value="Chromosome 9"/>
</dbReference>
<comment type="caution">
    <text evidence="2">The sequence shown here is derived from an EMBL/GenBank/DDBJ whole genome shotgun (WGS) entry which is preliminary data.</text>
</comment>